<dbReference type="InterPro" id="IPR008271">
    <property type="entry name" value="Ser/Thr_kinase_AS"/>
</dbReference>
<keyword evidence="11" id="KW-0325">Glycoprotein</keyword>
<dbReference type="Pfam" id="PF01094">
    <property type="entry name" value="ANF_receptor"/>
    <property type="match status" value="1"/>
</dbReference>
<feature type="compositionally biased region" description="Polar residues" evidence="17">
    <location>
        <begin position="53"/>
        <end position="73"/>
    </location>
</feature>
<evidence type="ECO:0000256" key="18">
    <source>
        <dbReference type="SAM" id="Phobius"/>
    </source>
</evidence>
<evidence type="ECO:0000259" key="20">
    <source>
        <dbReference type="PROSITE" id="PS50125"/>
    </source>
</evidence>
<dbReference type="PANTHER" id="PTHR11920:SF335">
    <property type="entry name" value="GUANYLATE CYCLASE"/>
    <property type="match status" value="1"/>
</dbReference>
<feature type="binding site" evidence="14">
    <location>
        <position position="707"/>
    </location>
    <ligand>
        <name>ATP</name>
        <dbReference type="ChEBI" id="CHEBI:30616"/>
    </ligand>
</feature>
<keyword evidence="22" id="KW-1185">Reference proteome</keyword>
<dbReference type="InterPro" id="IPR000719">
    <property type="entry name" value="Prot_kinase_dom"/>
</dbReference>
<dbReference type="SUPFAM" id="SSF53822">
    <property type="entry name" value="Periplasmic binding protein-like I"/>
    <property type="match status" value="1"/>
</dbReference>
<evidence type="ECO:0000256" key="11">
    <source>
        <dbReference type="ARBA" id="ARBA00023180"/>
    </source>
</evidence>
<evidence type="ECO:0000256" key="10">
    <source>
        <dbReference type="ARBA" id="ARBA00023170"/>
    </source>
</evidence>
<dbReference type="Pfam" id="PF07714">
    <property type="entry name" value="PK_Tyr_Ser-Thr"/>
    <property type="match status" value="1"/>
</dbReference>
<dbReference type="InterPro" id="IPR011009">
    <property type="entry name" value="Kinase-like_dom_sf"/>
</dbReference>
<dbReference type="SUPFAM" id="SSF55073">
    <property type="entry name" value="Nucleotide cyclase"/>
    <property type="match status" value="1"/>
</dbReference>
<evidence type="ECO:0000256" key="2">
    <source>
        <dbReference type="ARBA" id="ARBA00004479"/>
    </source>
</evidence>
<feature type="region of interest" description="Disordered" evidence="17">
    <location>
        <begin position="1257"/>
        <end position="1295"/>
    </location>
</feature>
<dbReference type="InterPro" id="IPR029787">
    <property type="entry name" value="Nucleotide_cyclase"/>
</dbReference>
<dbReference type="PROSITE" id="PS50011">
    <property type="entry name" value="PROTEIN_KINASE_DOM"/>
    <property type="match status" value="1"/>
</dbReference>
<evidence type="ECO:0000256" key="4">
    <source>
        <dbReference type="ARBA" id="ARBA00022527"/>
    </source>
</evidence>
<keyword evidence="21" id="KW-0808">Transferase</keyword>
<keyword evidence="12 15" id="KW-0456">Lyase</keyword>
<dbReference type="PROSITE" id="PS00107">
    <property type="entry name" value="PROTEIN_KINASE_ATP"/>
    <property type="match status" value="1"/>
</dbReference>
<dbReference type="PRINTS" id="PR00248">
    <property type="entry name" value="GPCRMGR"/>
</dbReference>
<gene>
    <name evidence="21" type="ORF">SEMRO_2550_G330950.1</name>
</gene>
<dbReference type="GO" id="GO:0001653">
    <property type="term" value="F:peptide receptor activity"/>
    <property type="evidence" value="ECO:0007669"/>
    <property type="project" value="TreeGrafter"/>
</dbReference>
<reference evidence="21" key="1">
    <citation type="submission" date="2020-06" db="EMBL/GenBank/DDBJ databases">
        <authorList>
            <consortium name="Plant Systems Biology data submission"/>
        </authorList>
    </citation>
    <scope>NUCLEOTIDE SEQUENCE</scope>
    <source>
        <strain evidence="21">D6</strain>
    </source>
</reference>
<evidence type="ECO:0000313" key="21">
    <source>
        <dbReference type="EMBL" id="CAB9529580.1"/>
    </source>
</evidence>
<comment type="catalytic activity">
    <reaction evidence="16">
        <text>GTP = 3',5'-cyclic GMP + diphosphate</text>
        <dbReference type="Rhea" id="RHEA:13665"/>
        <dbReference type="ChEBI" id="CHEBI:33019"/>
        <dbReference type="ChEBI" id="CHEBI:37565"/>
        <dbReference type="ChEBI" id="CHEBI:57746"/>
        <dbReference type="EC" id="4.6.1.2"/>
    </reaction>
</comment>
<keyword evidence="10" id="KW-0675">Receptor</keyword>
<dbReference type="GO" id="GO:0035556">
    <property type="term" value="P:intracellular signal transduction"/>
    <property type="evidence" value="ECO:0007669"/>
    <property type="project" value="InterPro"/>
</dbReference>
<evidence type="ECO:0000256" key="1">
    <source>
        <dbReference type="ARBA" id="ARBA00004141"/>
    </source>
</evidence>
<dbReference type="PROSITE" id="PS00108">
    <property type="entry name" value="PROTEIN_KINASE_ST"/>
    <property type="match status" value="1"/>
</dbReference>
<dbReference type="GO" id="GO:0004674">
    <property type="term" value="F:protein serine/threonine kinase activity"/>
    <property type="evidence" value="ECO:0007669"/>
    <property type="project" value="UniProtKB-KW"/>
</dbReference>
<feature type="compositionally biased region" description="Low complexity" evidence="17">
    <location>
        <begin position="94"/>
        <end position="114"/>
    </location>
</feature>
<keyword evidence="4" id="KW-0723">Serine/threonine-protein kinase</keyword>
<dbReference type="PANTHER" id="PTHR11920">
    <property type="entry name" value="GUANYLYL CYCLASE"/>
    <property type="match status" value="1"/>
</dbReference>
<comment type="similarity">
    <text evidence="15">Belongs to the adenylyl cyclase class-4/guanylyl cyclase family.</text>
</comment>
<dbReference type="InterPro" id="IPR017441">
    <property type="entry name" value="Protein_kinase_ATP_BS"/>
</dbReference>
<dbReference type="GO" id="GO:0004383">
    <property type="term" value="F:guanylate cyclase activity"/>
    <property type="evidence" value="ECO:0007669"/>
    <property type="project" value="UniProtKB-EC"/>
</dbReference>
<accession>A0A9N8F344</accession>
<evidence type="ECO:0000256" key="13">
    <source>
        <dbReference type="ARBA" id="ARBA00023293"/>
    </source>
</evidence>
<dbReference type="Gene3D" id="3.30.70.1230">
    <property type="entry name" value="Nucleotide cyclase"/>
    <property type="match status" value="1"/>
</dbReference>
<dbReference type="InterPro" id="IPR001054">
    <property type="entry name" value="A/G_cyclase"/>
</dbReference>
<comment type="subcellular location">
    <subcellularLocation>
        <location evidence="1">Membrane</location>
        <topology evidence="1">Multi-pass membrane protein</topology>
    </subcellularLocation>
    <subcellularLocation>
        <location evidence="2">Membrane</location>
        <topology evidence="2">Single-pass type I membrane protein</topology>
    </subcellularLocation>
</comment>
<dbReference type="Gene3D" id="1.10.510.10">
    <property type="entry name" value="Transferase(Phosphotransferase) domain 1"/>
    <property type="match status" value="1"/>
</dbReference>
<proteinExistence type="inferred from homology"/>
<dbReference type="GO" id="GO:0005524">
    <property type="term" value="F:ATP binding"/>
    <property type="evidence" value="ECO:0007669"/>
    <property type="project" value="UniProtKB-UniRule"/>
</dbReference>
<evidence type="ECO:0000259" key="19">
    <source>
        <dbReference type="PROSITE" id="PS50011"/>
    </source>
</evidence>
<dbReference type="Gene3D" id="3.30.200.20">
    <property type="entry name" value="Phosphorylase Kinase, domain 1"/>
    <property type="match status" value="1"/>
</dbReference>
<feature type="region of interest" description="Disordered" evidence="17">
    <location>
        <begin position="87"/>
        <end position="121"/>
    </location>
</feature>
<dbReference type="EC" id="4.6.1.2" evidence="3 16"/>
<dbReference type="InterPro" id="IPR001245">
    <property type="entry name" value="Ser-Thr/Tyr_kinase_cat_dom"/>
</dbReference>
<feature type="compositionally biased region" description="Low complexity" evidence="17">
    <location>
        <begin position="1261"/>
        <end position="1272"/>
    </location>
</feature>
<evidence type="ECO:0000256" key="14">
    <source>
        <dbReference type="PROSITE-ProRule" id="PRU10141"/>
    </source>
</evidence>
<dbReference type="SUPFAM" id="SSF56112">
    <property type="entry name" value="Protein kinase-like (PK-like)"/>
    <property type="match status" value="1"/>
</dbReference>
<name>A0A9N8F344_9STRA</name>
<evidence type="ECO:0000313" key="22">
    <source>
        <dbReference type="Proteomes" id="UP001153069"/>
    </source>
</evidence>
<feature type="region of interest" description="Disordered" evidence="17">
    <location>
        <begin position="22"/>
        <end position="73"/>
    </location>
</feature>
<keyword evidence="7 14" id="KW-0067">ATP-binding</keyword>
<dbReference type="SMART" id="SM00220">
    <property type="entry name" value="S_TKc"/>
    <property type="match status" value="1"/>
</dbReference>
<sequence>MAKLTKQTTFVIIEEKPIGHDDIQNNPYWDKPTPTETTSDNGNAYWDIPRPVTTGTSPPLAATNHNNSNPYWQIPINQQQQDDEIASDINPQNSTSGTSSPPGTTSSSSTSSSTDPPGEGILHSIRRYDQLRQDFPQEFIPPEDDNSNVELFELPPTDDVTEIAFCHLTAILPFTQNDQKPFQIAHEDAAAVALAVQDLNSGNGVVVPEVEGLNERCNIRFTTEWFDTEFQGGVALARVVDVTSRSTQKPCAFLGAYRSAVSMPMSIVTGLFGYPQISAGSTSADLDDASQYPLFGRTIPSDAGNAIPIIIYMHTVFNLKHLAVINVNDAYGNNYVEGLRNAAAIHAPQLKIHQVPLDDGQAAIQAAVASVKATEYRYIFLIVFTAETHDAIMTEAYQTGVAGDGEHIWLYGDSFLGVLDGRTFVKDGLLHKSYRGSGLLEATGGFKGIPKFDTFVEHFTQMDNPADLQTIGELFPEHDDWPTYNAHEFVTGNHESYLKGVTSGFAPFMYEAVVGLGLAACQAAAEQETLAITGQEHFDAFKNQSFTGFSGPIMFDPATGTRDPASALYKVANYQEQFETDPETGEEVVRFVPVNAHLFQGGVWEKQAEYLFNDGTPNIPPDLPPPPPELETGGASMATVVVIPLVVLAVLGVVVFLFYENKRKNNDSVWEVDKKDIIFDDPPKIIGRGTFGLVLLGEYRGTAVAVKRVIPPQSREEKIDSESAHGPGMKSLRASASGLGLASGLNGNTTSWAGMSMLGSMMPGNPKARKFGFKQSQAAQWKQMKAEFMEEMRYLSKLRHPCITTVMGAVTKGEPMLIMEYMDHGSLYDLLHNETLALEGELLMPLLRDITQGMRFLHASNPPVIHGDLKAANILVDSRYRGKVADFGLSQKENMGGTGTPFWMAPELLRGESANTVASDVYSFGIILYEVFSRRDPYDGEDAGEVLKLVADKVVRKRPPAPLHMPESIRALMKDCLDDDPEKRPTCEEADTRLKRIDADEMDGDQTNKKAAQVSLFDIFPRHIAEALRDGRTVEAEHKDSVTIFFSDIVGFTTISSELEPRKVARMLDRLYTKFDALSQQHDIFKVETIGDAYMAVTNLVKDQDEDHCKRIADFAIEAIEAANDTLIDEDDEEKGCVNIRVGFHSGPVVADVVGTRNPRYCLFGDTVNTASRMESNSEENRIHCSRAAAKLLQTQHRELPMKSRGKVKIKGKGEMHTYWVNEGAGGRRLSSVSIRNSTNSGEGYFPVLSDRGMTALAETSGEFSGSELSSSVQEHAPGNKSPEPTPVGAAGEEV</sequence>
<dbReference type="PRINTS" id="PR00109">
    <property type="entry name" value="TYRKINASE"/>
</dbReference>
<dbReference type="Gene3D" id="3.40.50.2300">
    <property type="match status" value="2"/>
</dbReference>
<feature type="domain" description="Guanylate cyclase" evidence="20">
    <location>
        <begin position="1043"/>
        <end position="1175"/>
    </location>
</feature>
<dbReference type="EMBL" id="CAICTM010002548">
    <property type="protein sequence ID" value="CAB9529580.1"/>
    <property type="molecule type" value="Genomic_DNA"/>
</dbReference>
<evidence type="ECO:0000256" key="15">
    <source>
        <dbReference type="RuleBase" id="RU000405"/>
    </source>
</evidence>
<dbReference type="GO" id="GO:0005886">
    <property type="term" value="C:plasma membrane"/>
    <property type="evidence" value="ECO:0007669"/>
    <property type="project" value="TreeGrafter"/>
</dbReference>
<protein>
    <recommendedName>
        <fullName evidence="3 16">Guanylate cyclase</fullName>
        <ecNumber evidence="3 16">4.6.1.2</ecNumber>
    </recommendedName>
</protein>
<dbReference type="PROSITE" id="PS00452">
    <property type="entry name" value="GUANYLATE_CYCLASE_1"/>
    <property type="match status" value="1"/>
</dbReference>
<dbReference type="GO" id="GO:0007168">
    <property type="term" value="P:receptor guanylyl cyclase signaling pathway"/>
    <property type="evidence" value="ECO:0007669"/>
    <property type="project" value="TreeGrafter"/>
</dbReference>
<dbReference type="CDD" id="cd07302">
    <property type="entry name" value="CHD"/>
    <property type="match status" value="1"/>
</dbReference>
<keyword evidence="9 18" id="KW-0472">Membrane</keyword>
<dbReference type="CDD" id="cd13999">
    <property type="entry name" value="STKc_MAP3K-like"/>
    <property type="match status" value="1"/>
</dbReference>
<dbReference type="InterPro" id="IPR001828">
    <property type="entry name" value="ANF_lig-bd_rcpt"/>
</dbReference>
<keyword evidence="8 18" id="KW-1133">Transmembrane helix</keyword>
<keyword evidence="5 18" id="KW-0812">Transmembrane</keyword>
<evidence type="ECO:0000256" key="3">
    <source>
        <dbReference type="ARBA" id="ARBA00012202"/>
    </source>
</evidence>
<dbReference type="InterPro" id="IPR018297">
    <property type="entry name" value="A/G_cyclase_CS"/>
</dbReference>
<dbReference type="InterPro" id="IPR050401">
    <property type="entry name" value="Cyclic_nucleotide_synthase"/>
</dbReference>
<evidence type="ECO:0000256" key="17">
    <source>
        <dbReference type="SAM" id="MobiDB-lite"/>
    </source>
</evidence>
<dbReference type="Pfam" id="PF00211">
    <property type="entry name" value="Guanylate_cyc"/>
    <property type="match status" value="1"/>
</dbReference>
<feature type="transmembrane region" description="Helical" evidence="18">
    <location>
        <begin position="635"/>
        <end position="659"/>
    </location>
</feature>
<keyword evidence="13 16" id="KW-0141">cGMP biosynthesis</keyword>
<dbReference type="FunFam" id="3.30.70.1230:FF:000030">
    <property type="entry name" value="Si:ch211-215j19.12"/>
    <property type="match status" value="1"/>
</dbReference>
<comment type="caution">
    <text evidence="21">The sequence shown here is derived from an EMBL/GenBank/DDBJ whole genome shotgun (WGS) entry which is preliminary data.</text>
</comment>
<keyword evidence="21" id="KW-0418">Kinase</keyword>
<dbReference type="OrthoDB" id="43601at2759"/>
<evidence type="ECO:0000256" key="8">
    <source>
        <dbReference type="ARBA" id="ARBA00022989"/>
    </source>
</evidence>
<dbReference type="GO" id="GO:0004016">
    <property type="term" value="F:adenylate cyclase activity"/>
    <property type="evidence" value="ECO:0007669"/>
    <property type="project" value="TreeGrafter"/>
</dbReference>
<dbReference type="SMART" id="SM00044">
    <property type="entry name" value="CYCc"/>
    <property type="match status" value="1"/>
</dbReference>
<evidence type="ECO:0000256" key="12">
    <source>
        <dbReference type="ARBA" id="ARBA00023239"/>
    </source>
</evidence>
<evidence type="ECO:0000256" key="16">
    <source>
        <dbReference type="RuleBase" id="RU003431"/>
    </source>
</evidence>
<dbReference type="PROSITE" id="PS50125">
    <property type="entry name" value="GUANYLATE_CYCLASE_2"/>
    <property type="match status" value="1"/>
</dbReference>
<feature type="domain" description="Protein kinase" evidence="19">
    <location>
        <begin position="680"/>
        <end position="994"/>
    </location>
</feature>
<evidence type="ECO:0000256" key="7">
    <source>
        <dbReference type="ARBA" id="ARBA00022840"/>
    </source>
</evidence>
<evidence type="ECO:0000256" key="6">
    <source>
        <dbReference type="ARBA" id="ARBA00022741"/>
    </source>
</evidence>
<evidence type="ECO:0000256" key="5">
    <source>
        <dbReference type="ARBA" id="ARBA00022692"/>
    </source>
</evidence>
<organism evidence="21 22">
    <name type="scientific">Seminavis robusta</name>
    <dbReference type="NCBI Taxonomy" id="568900"/>
    <lineage>
        <taxon>Eukaryota</taxon>
        <taxon>Sar</taxon>
        <taxon>Stramenopiles</taxon>
        <taxon>Ochrophyta</taxon>
        <taxon>Bacillariophyta</taxon>
        <taxon>Bacillariophyceae</taxon>
        <taxon>Bacillariophycidae</taxon>
        <taxon>Naviculales</taxon>
        <taxon>Naviculaceae</taxon>
        <taxon>Seminavis</taxon>
    </lineage>
</organism>
<dbReference type="InterPro" id="IPR000337">
    <property type="entry name" value="GPCR_3"/>
</dbReference>
<keyword evidence="6 14" id="KW-0547">Nucleotide-binding</keyword>
<dbReference type="Proteomes" id="UP001153069">
    <property type="component" value="Unassembled WGS sequence"/>
</dbReference>
<dbReference type="InterPro" id="IPR028082">
    <property type="entry name" value="Peripla_BP_I"/>
</dbReference>
<evidence type="ECO:0000256" key="9">
    <source>
        <dbReference type="ARBA" id="ARBA00023136"/>
    </source>
</evidence>
<dbReference type="GO" id="GO:0004930">
    <property type="term" value="F:G protein-coupled receptor activity"/>
    <property type="evidence" value="ECO:0007669"/>
    <property type="project" value="InterPro"/>
</dbReference>